<feature type="signal peptide" evidence="2">
    <location>
        <begin position="1"/>
        <end position="34"/>
    </location>
</feature>
<evidence type="ECO:0000313" key="5">
    <source>
        <dbReference type="Proteomes" id="UP000252182"/>
    </source>
</evidence>
<comment type="caution">
    <text evidence="2">Lacks conserved residue(s) required for the propagation of feature annotation.</text>
</comment>
<dbReference type="KEGG" id="hyf:DTO96_101090"/>
<feature type="chain" id="PRO_5017089598" description="LPS-assembly protein LptD" evidence="2">
    <location>
        <begin position="35"/>
        <end position="811"/>
    </location>
</feature>
<dbReference type="Gene3D" id="2.60.450.10">
    <property type="entry name" value="Lipopolysaccharide (LPS) transport protein A like domain"/>
    <property type="match status" value="1"/>
</dbReference>
<dbReference type="GO" id="GO:0009279">
    <property type="term" value="C:cell outer membrane"/>
    <property type="evidence" value="ECO:0007669"/>
    <property type="project" value="UniProtKB-SubCell"/>
</dbReference>
<gene>
    <name evidence="2 4" type="primary">lptD</name>
    <name evidence="4" type="ORF">DTO96_101090</name>
</gene>
<comment type="subunit">
    <text evidence="2">Component of the lipopolysaccharide transport and assembly complex. Interacts with LptE and LptA.</text>
</comment>
<dbReference type="HAMAP" id="MF_01411">
    <property type="entry name" value="LPS_assembly_LptD"/>
    <property type="match status" value="1"/>
</dbReference>
<accession>A0A345DAH2</accession>
<dbReference type="PANTHER" id="PTHR30189">
    <property type="entry name" value="LPS-ASSEMBLY PROTEIN"/>
    <property type="match status" value="1"/>
</dbReference>
<feature type="domain" description="LptD C-terminal" evidence="3">
    <location>
        <begin position="340"/>
        <end position="707"/>
    </location>
</feature>
<comment type="similarity">
    <text evidence="2">Belongs to the LptD family.</text>
</comment>
<evidence type="ECO:0000256" key="2">
    <source>
        <dbReference type="HAMAP-Rule" id="MF_01411"/>
    </source>
</evidence>
<comment type="subcellular location">
    <subcellularLocation>
        <location evidence="2">Cell outer membrane</location>
    </subcellularLocation>
</comment>
<evidence type="ECO:0000256" key="1">
    <source>
        <dbReference type="ARBA" id="ARBA00022729"/>
    </source>
</evidence>
<reference evidence="5" key="1">
    <citation type="submission" date="2018-07" db="EMBL/GenBank/DDBJ databases">
        <authorList>
            <person name="Kim H."/>
        </authorList>
    </citation>
    <scope>NUCLEOTIDE SEQUENCE [LARGE SCALE GENOMIC DNA]</scope>
    <source>
        <strain evidence="5">F02</strain>
    </source>
</reference>
<protein>
    <recommendedName>
        <fullName evidence="2">LPS-assembly protein LptD</fullName>
    </recommendedName>
</protein>
<dbReference type="OrthoDB" id="9760225at2"/>
<dbReference type="PANTHER" id="PTHR30189:SF1">
    <property type="entry name" value="LPS-ASSEMBLY PROTEIN LPTD"/>
    <property type="match status" value="1"/>
</dbReference>
<dbReference type="EMBL" id="CP031124">
    <property type="protein sequence ID" value="AXF85360.1"/>
    <property type="molecule type" value="Genomic_DNA"/>
</dbReference>
<comment type="function">
    <text evidence="2">Together with LptE, is involved in the assembly of lipopolysaccharide (LPS) at the surface of the outer membrane.</text>
</comment>
<evidence type="ECO:0000259" key="3">
    <source>
        <dbReference type="Pfam" id="PF04453"/>
    </source>
</evidence>
<keyword evidence="2" id="KW-0998">Cell outer membrane</keyword>
<dbReference type="GO" id="GO:1990351">
    <property type="term" value="C:transporter complex"/>
    <property type="evidence" value="ECO:0007669"/>
    <property type="project" value="TreeGrafter"/>
</dbReference>
<evidence type="ECO:0000313" key="4">
    <source>
        <dbReference type="EMBL" id="AXF85360.1"/>
    </source>
</evidence>
<keyword evidence="5" id="KW-1185">Reference proteome</keyword>
<dbReference type="Proteomes" id="UP000252182">
    <property type="component" value="Chromosome"/>
</dbReference>
<keyword evidence="2" id="KW-0472">Membrane</keyword>
<sequence length="811" mass="90224" precursor="true">MLKKIHPSLLIKPLTQHVRMAMALLTAASINAHAQVSIETAKQDPVPSAIGTARAVALSDTLAKDAKAKVILPHSPSNPLPYCDELSTATVKKYPKDNTIADANTLTGQVNDNIILKGKACIARNDMRMQGDVVNYDYSSEQVTSTGHAVLRNTAGDEVTGTVIHYNLSTQKAEATQATYAISATEGRGKAESLSLLSSRRALMQDAYYTTCRAEDPDWYLKSKTLMIDQDNDLGQGTSAVLVFKNLPILATPYMQFPLGNRRRSGFLSPTMGISSTSGVDLTIPYYFNLAPNYDLTVYPGVTTKRGVKLGGEYRYMTRQYGTGMLSGNYLPYDSTADRSRFYWRAQHLVSGDLGGGTWSAWMDAQRASDKSYLDDIPTKNTNASNRILTSEYAAQYSKDNWTARIREKTNQTLQDSTNSVTVPYDFEPQLTITGTKRWGNWIANTDVESTHFTHPNTNYAEGWRHVAYPSVRYEYRRAAGFITPKIGVYATKYDLSRVASGYDASATRVLPIASVDSGLVFERSNSSWLGRPAIQTLEPRLYYLYVPYKDQSRIWNFDSALADFDLSHIYGENLFTGRDRISQANQATLGVTSRWLAQDTGEQLFQVTAAQRHYFTEQRVTLPGGTVDTTRKSDLLLSASGQIAPHFWVDAFAQYNFDSSKLLRTDLTVRWQPAPKKVINVGFHKNSVSTTPTRSVYVSTQWPLTKISKSLYGVARINYDLKNTRVSDALVGIEYAKDCWVFRLVGERTISDSTNTANNSIYFQLELKGLGSLQNDNPASTLTDGIAGYEVVKFVDAEPETPIKNKLNDR</sequence>
<dbReference type="InterPro" id="IPR050218">
    <property type="entry name" value="LptD"/>
</dbReference>
<dbReference type="GO" id="GO:0015920">
    <property type="term" value="P:lipopolysaccharide transport"/>
    <property type="evidence" value="ECO:0007669"/>
    <property type="project" value="InterPro"/>
</dbReference>
<dbReference type="RefSeq" id="WP_157964335.1">
    <property type="nucleotide sequence ID" value="NZ_CP031124.1"/>
</dbReference>
<name>A0A345DAH2_9BURK</name>
<dbReference type="InterPro" id="IPR020889">
    <property type="entry name" value="LipoPS_assembly_LptD"/>
</dbReference>
<keyword evidence="1 2" id="KW-0732">Signal</keyword>
<dbReference type="InterPro" id="IPR007543">
    <property type="entry name" value="LptD_C"/>
</dbReference>
<dbReference type="GO" id="GO:0043165">
    <property type="term" value="P:Gram-negative-bacterium-type cell outer membrane assembly"/>
    <property type="evidence" value="ECO:0007669"/>
    <property type="project" value="UniProtKB-UniRule"/>
</dbReference>
<dbReference type="AlphaFoldDB" id="A0A345DAH2"/>
<organism evidence="4 5">
    <name type="scientific">Ephemeroptericola cinctiostellae</name>
    <dbReference type="NCBI Taxonomy" id="2268024"/>
    <lineage>
        <taxon>Bacteria</taxon>
        <taxon>Pseudomonadati</taxon>
        <taxon>Pseudomonadota</taxon>
        <taxon>Betaproteobacteria</taxon>
        <taxon>Burkholderiales</taxon>
        <taxon>Burkholderiaceae</taxon>
        <taxon>Ephemeroptericola</taxon>
    </lineage>
</organism>
<proteinExistence type="inferred from homology"/>
<dbReference type="Pfam" id="PF04453">
    <property type="entry name" value="LptD"/>
    <property type="match status" value="1"/>
</dbReference>